<proteinExistence type="predicted"/>
<dbReference type="OrthoDB" id="200415at2759"/>
<dbReference type="InterPro" id="IPR005135">
    <property type="entry name" value="Endo/exonuclease/phosphatase"/>
</dbReference>
<dbReference type="SUPFAM" id="SSF56219">
    <property type="entry name" value="DNase I-like"/>
    <property type="match status" value="1"/>
</dbReference>
<protein>
    <recommendedName>
        <fullName evidence="1">Endonuclease/exonuclease/phosphatase domain-containing protein</fullName>
    </recommendedName>
</protein>
<evidence type="ECO:0000313" key="3">
    <source>
        <dbReference type="Proteomes" id="UP001150925"/>
    </source>
</evidence>
<comment type="caution">
    <text evidence="2">The sequence shown here is derived from an EMBL/GenBank/DDBJ whole genome shotgun (WGS) entry which is preliminary data.</text>
</comment>
<feature type="domain" description="Endonuclease/exonuclease/phosphatase" evidence="1">
    <location>
        <begin position="45"/>
        <end position="301"/>
    </location>
</feature>
<evidence type="ECO:0000259" key="1">
    <source>
        <dbReference type="Pfam" id="PF03372"/>
    </source>
</evidence>
<evidence type="ECO:0000313" key="2">
    <source>
        <dbReference type="EMBL" id="KAJ1966539.1"/>
    </source>
</evidence>
<dbReference type="PANTHER" id="PTHR14859">
    <property type="entry name" value="CALCOFLUOR WHITE HYPERSENSITIVE PROTEIN PRECURSOR"/>
    <property type="match status" value="1"/>
</dbReference>
<sequence>MDNVSSTSNSIPACPTIVPGIPIQVDARPVTAEPPTSINKPLRVLQWNIERGYQLDAVLKVLAQVDPDIAILQELDIHCVRSGETDQFNIIARTLGWNGGFVAEFEELHSPLRDSLTQGGGFHGNAIFSKFDMDLRAIVHQYQPVNWEKEGITFREPRRGGRVTLAATIRPPGQPPVLAYSAHLEVFCGLSHRVWQLAEILDDAYQQLPLFPHQLLFGDLNTMAHSWARLVPKYCRDQFRWRSFGRNEATWLTKYVLEFYRTEVDMVISQDKTVITQEEPKGTLPGKLVINRRLAVYGSKVFPERILQMALNPGFTDPWDTKRDITLTNFYGLYKGKLDWTLTMGFRCLSKLMGNHDYKASDHKYLVLELDYVEK</sequence>
<dbReference type="InterPro" id="IPR036691">
    <property type="entry name" value="Endo/exonu/phosph_ase_sf"/>
</dbReference>
<dbReference type="AlphaFoldDB" id="A0A9W8E810"/>
<accession>A0A9W8E810</accession>
<dbReference type="PANTHER" id="PTHR14859:SF1">
    <property type="entry name" value="PGAP2-INTERACTING PROTEIN"/>
    <property type="match status" value="1"/>
</dbReference>
<reference evidence="2" key="1">
    <citation type="submission" date="2022-07" db="EMBL/GenBank/DDBJ databases">
        <title>Phylogenomic reconstructions and comparative analyses of Kickxellomycotina fungi.</title>
        <authorList>
            <person name="Reynolds N.K."/>
            <person name="Stajich J.E."/>
            <person name="Barry K."/>
            <person name="Grigoriev I.V."/>
            <person name="Crous P."/>
            <person name="Smith M.E."/>
        </authorList>
    </citation>
    <scope>NUCLEOTIDE SEQUENCE</scope>
    <source>
        <strain evidence="2">RSA 1196</strain>
    </source>
</reference>
<dbReference type="Pfam" id="PF03372">
    <property type="entry name" value="Exo_endo_phos"/>
    <property type="match status" value="1"/>
</dbReference>
<dbReference type="Gene3D" id="3.60.10.10">
    <property type="entry name" value="Endonuclease/exonuclease/phosphatase"/>
    <property type="match status" value="1"/>
</dbReference>
<gene>
    <name evidence="2" type="ORF">IWQ62_002409</name>
</gene>
<dbReference type="Proteomes" id="UP001150925">
    <property type="component" value="Unassembled WGS sequence"/>
</dbReference>
<dbReference type="EMBL" id="JANBPY010000505">
    <property type="protein sequence ID" value="KAJ1966539.1"/>
    <property type="molecule type" value="Genomic_DNA"/>
</dbReference>
<dbReference type="InterPro" id="IPR051916">
    <property type="entry name" value="GPI-anchor_lipid_remodeler"/>
</dbReference>
<dbReference type="GO" id="GO:0016020">
    <property type="term" value="C:membrane"/>
    <property type="evidence" value="ECO:0007669"/>
    <property type="project" value="GOC"/>
</dbReference>
<organism evidence="2 3">
    <name type="scientific">Dispira parvispora</name>
    <dbReference type="NCBI Taxonomy" id="1520584"/>
    <lineage>
        <taxon>Eukaryota</taxon>
        <taxon>Fungi</taxon>
        <taxon>Fungi incertae sedis</taxon>
        <taxon>Zoopagomycota</taxon>
        <taxon>Kickxellomycotina</taxon>
        <taxon>Dimargaritomycetes</taxon>
        <taxon>Dimargaritales</taxon>
        <taxon>Dimargaritaceae</taxon>
        <taxon>Dispira</taxon>
    </lineage>
</organism>
<keyword evidence="3" id="KW-1185">Reference proteome</keyword>
<dbReference type="GO" id="GO:0006506">
    <property type="term" value="P:GPI anchor biosynthetic process"/>
    <property type="evidence" value="ECO:0007669"/>
    <property type="project" value="TreeGrafter"/>
</dbReference>
<name>A0A9W8E810_9FUNG</name>
<dbReference type="GO" id="GO:0003824">
    <property type="term" value="F:catalytic activity"/>
    <property type="evidence" value="ECO:0007669"/>
    <property type="project" value="InterPro"/>
</dbReference>